<feature type="transmembrane region" description="Helical" evidence="1">
    <location>
        <begin position="204"/>
        <end position="237"/>
    </location>
</feature>
<gene>
    <name evidence="2" type="ORF">ODALV1_LOCUS19701</name>
</gene>
<proteinExistence type="predicted"/>
<evidence type="ECO:0000256" key="1">
    <source>
        <dbReference type="SAM" id="Phobius"/>
    </source>
</evidence>
<feature type="transmembrane region" description="Helical" evidence="1">
    <location>
        <begin position="156"/>
        <end position="176"/>
    </location>
</feature>
<dbReference type="EMBL" id="CAXLJM020000067">
    <property type="protein sequence ID" value="CAL8122166.1"/>
    <property type="molecule type" value="Genomic_DNA"/>
</dbReference>
<evidence type="ECO:0008006" key="4">
    <source>
        <dbReference type="Google" id="ProtNLM"/>
    </source>
</evidence>
<name>A0ABP1R7F0_9HEXA</name>
<keyword evidence="1" id="KW-0472">Membrane</keyword>
<feature type="transmembrane region" description="Helical" evidence="1">
    <location>
        <begin position="43"/>
        <end position="66"/>
    </location>
</feature>
<comment type="caution">
    <text evidence="2">The sequence shown here is derived from an EMBL/GenBank/DDBJ whole genome shotgun (WGS) entry which is preliminary data.</text>
</comment>
<sequence>MIISQRAKMYIYIRLVIHKYICLCATADWSPTTKQYIKSNPFWLWNGYLITNIGQFYPIILAYYTYTNMISDNDDFEENNQPNMPQFTTTNCMGMALTCAIGIIAVAAHRILAYASEMTYLVNQMYKFSDTLEEMMSRKRLHFNVNQARMIKGCEYLLLMTAFFSTITPLGYGLFFTSSSEPVHQLFKEWLEIEVKLDARSSPLIFLFMWAALAGAGAAFILLHVLVLYVFFTLICVSSLTPSNIYRAVRKPGESGNEYTLDTQFGLMGEEESILSYRTQQVFNLCINKVVASVFISLHQVAFMVILVGASFMFITISKDLANAEVSVVLFLTCAIGSVVLMISSEYILIGNITTASKKFLVTSKNLTFRRSLYNKFLKCCPTFSVNMAYPFFKIQKNTFAEFMCQYLDFLVQLLVCQ</sequence>
<dbReference type="Proteomes" id="UP001642540">
    <property type="component" value="Unassembled WGS sequence"/>
</dbReference>
<keyword evidence="1" id="KW-0812">Transmembrane</keyword>
<feature type="transmembrane region" description="Helical" evidence="1">
    <location>
        <begin position="86"/>
        <end position="108"/>
    </location>
</feature>
<protein>
    <recommendedName>
        <fullName evidence="4">Odorant receptor</fullName>
    </recommendedName>
</protein>
<feature type="transmembrane region" description="Helical" evidence="1">
    <location>
        <begin position="329"/>
        <end position="350"/>
    </location>
</feature>
<feature type="transmembrane region" description="Helical" evidence="1">
    <location>
        <begin position="290"/>
        <end position="317"/>
    </location>
</feature>
<accession>A0ABP1R7F0</accession>
<keyword evidence="3" id="KW-1185">Reference proteome</keyword>
<evidence type="ECO:0000313" key="2">
    <source>
        <dbReference type="EMBL" id="CAL8122166.1"/>
    </source>
</evidence>
<reference evidence="2 3" key="1">
    <citation type="submission" date="2024-08" db="EMBL/GenBank/DDBJ databases">
        <authorList>
            <person name="Cucini C."/>
            <person name="Frati F."/>
        </authorList>
    </citation>
    <scope>NUCLEOTIDE SEQUENCE [LARGE SCALE GENOMIC DNA]</scope>
</reference>
<organism evidence="2 3">
    <name type="scientific">Orchesella dallaii</name>
    <dbReference type="NCBI Taxonomy" id="48710"/>
    <lineage>
        <taxon>Eukaryota</taxon>
        <taxon>Metazoa</taxon>
        <taxon>Ecdysozoa</taxon>
        <taxon>Arthropoda</taxon>
        <taxon>Hexapoda</taxon>
        <taxon>Collembola</taxon>
        <taxon>Entomobryomorpha</taxon>
        <taxon>Entomobryoidea</taxon>
        <taxon>Orchesellidae</taxon>
        <taxon>Orchesellinae</taxon>
        <taxon>Orchesella</taxon>
    </lineage>
</organism>
<keyword evidence="1" id="KW-1133">Transmembrane helix</keyword>
<evidence type="ECO:0000313" key="3">
    <source>
        <dbReference type="Proteomes" id="UP001642540"/>
    </source>
</evidence>